<evidence type="ECO:0000256" key="1">
    <source>
        <dbReference type="ARBA" id="ARBA00005791"/>
    </source>
</evidence>
<dbReference type="InterPro" id="IPR036249">
    <property type="entry name" value="Thioredoxin-like_sf"/>
</dbReference>
<evidence type="ECO:0000256" key="5">
    <source>
        <dbReference type="ARBA" id="ARBA00023284"/>
    </source>
</evidence>
<comment type="caution">
    <text evidence="8">The sequence shown here is derived from an EMBL/GenBank/DDBJ whole genome shotgun (WGS) entry which is preliminary data.</text>
</comment>
<evidence type="ECO:0000256" key="2">
    <source>
        <dbReference type="ARBA" id="ARBA00022729"/>
    </source>
</evidence>
<evidence type="ECO:0000259" key="7">
    <source>
        <dbReference type="Pfam" id="PF13462"/>
    </source>
</evidence>
<feature type="domain" description="Thioredoxin-like fold" evidence="7">
    <location>
        <begin position="64"/>
        <end position="222"/>
    </location>
</feature>
<keyword evidence="5" id="KW-0676">Redox-active center</keyword>
<dbReference type="AlphaFoldDB" id="A0A5N6B222"/>
<dbReference type="SUPFAM" id="SSF52833">
    <property type="entry name" value="Thioredoxin-like"/>
    <property type="match status" value="1"/>
</dbReference>
<keyword evidence="2 6" id="KW-0732">Signal</keyword>
<reference evidence="8 9" key="1">
    <citation type="submission" date="2019-10" db="EMBL/GenBank/DDBJ databases">
        <title>Nonomuraea sp. nov., isolated from Phyllanthus amarus.</title>
        <authorList>
            <person name="Klykleung N."/>
            <person name="Tanasupawat S."/>
        </authorList>
    </citation>
    <scope>NUCLEOTIDE SEQUENCE [LARGE SCALE GENOMIC DNA]</scope>
    <source>
        <strain evidence="8 9">CR1-09</strain>
    </source>
</reference>
<dbReference type="Proteomes" id="UP000313066">
    <property type="component" value="Unassembled WGS sequence"/>
</dbReference>
<keyword evidence="3" id="KW-0560">Oxidoreductase</keyword>
<gene>
    <name evidence="8" type="ORF">FH610_039960</name>
</gene>
<dbReference type="EMBL" id="VDMA02000036">
    <property type="protein sequence ID" value="KAB8175097.1"/>
    <property type="molecule type" value="Genomic_DNA"/>
</dbReference>
<evidence type="ECO:0000313" key="9">
    <source>
        <dbReference type="Proteomes" id="UP000313066"/>
    </source>
</evidence>
<keyword evidence="9" id="KW-1185">Reference proteome</keyword>
<dbReference type="GO" id="GO:0016491">
    <property type="term" value="F:oxidoreductase activity"/>
    <property type="evidence" value="ECO:0007669"/>
    <property type="project" value="UniProtKB-KW"/>
</dbReference>
<evidence type="ECO:0000313" key="8">
    <source>
        <dbReference type="EMBL" id="KAB8175097.1"/>
    </source>
</evidence>
<organism evidence="8 9">
    <name type="scientific">Microbispora catharanthi</name>
    <dbReference type="NCBI Taxonomy" id="1712871"/>
    <lineage>
        <taxon>Bacteria</taxon>
        <taxon>Bacillati</taxon>
        <taxon>Actinomycetota</taxon>
        <taxon>Actinomycetes</taxon>
        <taxon>Streptosporangiales</taxon>
        <taxon>Streptosporangiaceae</taxon>
        <taxon>Microbispora</taxon>
    </lineage>
</organism>
<dbReference type="PROSITE" id="PS51257">
    <property type="entry name" value="PROKAR_LIPOPROTEIN"/>
    <property type="match status" value="1"/>
</dbReference>
<accession>A0A5N6B222</accession>
<feature type="chain" id="PRO_5024358223" evidence="6">
    <location>
        <begin position="22"/>
        <end position="226"/>
    </location>
</feature>
<feature type="signal peptide" evidence="6">
    <location>
        <begin position="1"/>
        <end position="21"/>
    </location>
</feature>
<evidence type="ECO:0000256" key="6">
    <source>
        <dbReference type="SAM" id="SignalP"/>
    </source>
</evidence>
<evidence type="ECO:0000256" key="3">
    <source>
        <dbReference type="ARBA" id="ARBA00023002"/>
    </source>
</evidence>
<dbReference type="Pfam" id="PF13462">
    <property type="entry name" value="Thioredoxin_4"/>
    <property type="match status" value="1"/>
</dbReference>
<name>A0A5N6B222_9ACTN</name>
<protein>
    <submittedName>
        <fullName evidence="8">Thioredoxin domain-containing protein</fullName>
    </submittedName>
</protein>
<dbReference type="Gene3D" id="3.40.30.10">
    <property type="entry name" value="Glutaredoxin"/>
    <property type="match status" value="1"/>
</dbReference>
<sequence>MAPRPNLLLRFFVAFACVAVAAGCGTREEPAVAPTVAARAGAVVDDLVELEWDGTVRIAQLDVAGPTLEIYEDYQCPVCLEFEQGDNNALVREMVVKGAIAVMIHPLTIFRDNKPITRENSRRALIASLCVQDPRKWLRYHDELYAHQPDEFQKGGFPNEQLVQLARKVGIPVAEFTACLKSPETAKRADAVTALALSRGVTGTPTIRYQGQDLDWTSSWREAGQG</sequence>
<evidence type="ECO:0000256" key="4">
    <source>
        <dbReference type="ARBA" id="ARBA00023157"/>
    </source>
</evidence>
<proteinExistence type="inferred from homology"/>
<dbReference type="PANTHER" id="PTHR13887:SF14">
    <property type="entry name" value="DISULFIDE BOND FORMATION PROTEIN D"/>
    <property type="match status" value="1"/>
</dbReference>
<keyword evidence="4" id="KW-1015">Disulfide bond</keyword>
<comment type="similarity">
    <text evidence="1">Belongs to the thioredoxin family. DsbA subfamily.</text>
</comment>
<dbReference type="InterPro" id="IPR012336">
    <property type="entry name" value="Thioredoxin-like_fold"/>
</dbReference>
<dbReference type="PANTHER" id="PTHR13887">
    <property type="entry name" value="GLUTATHIONE S-TRANSFERASE KAPPA"/>
    <property type="match status" value="1"/>
</dbReference>